<keyword evidence="1" id="KW-1133">Transmembrane helix</keyword>
<feature type="transmembrane region" description="Helical" evidence="1">
    <location>
        <begin position="12"/>
        <end position="35"/>
    </location>
</feature>
<protein>
    <submittedName>
        <fullName evidence="2">Uncharacterized protein</fullName>
    </submittedName>
</protein>
<keyword evidence="1" id="KW-0472">Membrane</keyword>
<dbReference type="EMBL" id="VUJU01003859">
    <property type="protein sequence ID" value="KAF0756426.1"/>
    <property type="molecule type" value="Genomic_DNA"/>
</dbReference>
<comment type="caution">
    <text evidence="2">The sequence shown here is derived from an EMBL/GenBank/DDBJ whole genome shotgun (WGS) entry which is preliminary data.</text>
</comment>
<accession>A0A6G0YIR2</accession>
<evidence type="ECO:0000256" key="1">
    <source>
        <dbReference type="SAM" id="Phobius"/>
    </source>
</evidence>
<dbReference type="AlphaFoldDB" id="A0A6G0YIR2"/>
<reference evidence="2 3" key="1">
    <citation type="submission" date="2019-08" db="EMBL/GenBank/DDBJ databases">
        <title>Whole genome of Aphis craccivora.</title>
        <authorList>
            <person name="Voronova N.V."/>
            <person name="Shulinski R.S."/>
            <person name="Bandarenka Y.V."/>
            <person name="Zhorov D.G."/>
            <person name="Warner D."/>
        </authorList>
    </citation>
    <scope>NUCLEOTIDE SEQUENCE [LARGE SCALE GENOMIC DNA]</scope>
    <source>
        <strain evidence="2">180601</strain>
        <tissue evidence="2">Whole Body</tissue>
    </source>
</reference>
<name>A0A6G0YIR2_APHCR</name>
<keyword evidence="1" id="KW-0812">Transmembrane</keyword>
<evidence type="ECO:0000313" key="2">
    <source>
        <dbReference type="EMBL" id="KAF0756426.1"/>
    </source>
</evidence>
<gene>
    <name evidence="2" type="ORF">FWK35_00014534</name>
</gene>
<organism evidence="2 3">
    <name type="scientific">Aphis craccivora</name>
    <name type="common">Cowpea aphid</name>
    <dbReference type="NCBI Taxonomy" id="307492"/>
    <lineage>
        <taxon>Eukaryota</taxon>
        <taxon>Metazoa</taxon>
        <taxon>Ecdysozoa</taxon>
        <taxon>Arthropoda</taxon>
        <taxon>Hexapoda</taxon>
        <taxon>Insecta</taxon>
        <taxon>Pterygota</taxon>
        <taxon>Neoptera</taxon>
        <taxon>Paraneoptera</taxon>
        <taxon>Hemiptera</taxon>
        <taxon>Sternorrhyncha</taxon>
        <taxon>Aphidomorpha</taxon>
        <taxon>Aphidoidea</taxon>
        <taxon>Aphididae</taxon>
        <taxon>Aphidini</taxon>
        <taxon>Aphis</taxon>
        <taxon>Aphis</taxon>
    </lineage>
</organism>
<evidence type="ECO:0000313" key="3">
    <source>
        <dbReference type="Proteomes" id="UP000478052"/>
    </source>
</evidence>
<proteinExistence type="predicted"/>
<sequence length="449" mass="52321">MFILDDRVAKRIMASVLTHAIPVTAALILLTLWAATKICPFSHIPTTKLSKTLAAINARMPKIKKSVNDENKCPNKMARNKNYKSGFKFDMKRILKERQAEGEFLKKHADLDKEMKVVDDLFQKEVNNTLNHDDSFPLVLPKVGYVIFDRSKCNINFEDKFSTMGSYSQQLLLMSIEKSELKANIIFNNLMKSNWSPIFKDVQHILSNWGADLDSLTNSELLKCQIKDSEKIERHNFELAMNFLSYNILKNNKKLSDDELLTLAQYTVQISFDHHFGQMINVIKKLFSACIETAIQENDDTSIIIFAQELYSQYDSKLLKMIVDLFLPLEGKIMKKIYTYLTFKLYKSLLEKTNNISPFPSSVKEWFVQDNVKKDFFNKKPKRLLYRLIRLLEHVVIVFDLYTDEKKLGDMYDFLHCVVKPNGLSDSLKLVNILDQWRLRLFRLHNLNS</sequence>
<keyword evidence="3" id="KW-1185">Reference proteome</keyword>
<dbReference type="OrthoDB" id="6617242at2759"/>
<dbReference type="Proteomes" id="UP000478052">
    <property type="component" value="Unassembled WGS sequence"/>
</dbReference>